<dbReference type="Proteomes" id="UP001233172">
    <property type="component" value="Unassembled WGS sequence"/>
</dbReference>
<name>A0AAD8F714_BIOPF</name>
<dbReference type="GO" id="GO:0004674">
    <property type="term" value="F:protein serine/threonine kinase activity"/>
    <property type="evidence" value="ECO:0007669"/>
    <property type="project" value="UniProtKB-KW"/>
</dbReference>
<dbReference type="EMBL" id="JASAOG010000081">
    <property type="protein sequence ID" value="KAK0054091.1"/>
    <property type="molecule type" value="Genomic_DNA"/>
</dbReference>
<reference evidence="8" key="2">
    <citation type="submission" date="2023-04" db="EMBL/GenBank/DDBJ databases">
        <authorList>
            <person name="Bu L."/>
            <person name="Lu L."/>
            <person name="Laidemitt M.R."/>
            <person name="Zhang S.M."/>
            <person name="Mutuku M."/>
            <person name="Mkoji G."/>
            <person name="Steinauer M."/>
            <person name="Loker E.S."/>
        </authorList>
    </citation>
    <scope>NUCLEOTIDE SEQUENCE</scope>
    <source>
        <strain evidence="8">KasaAsao</strain>
        <tissue evidence="8">Whole Snail</tissue>
    </source>
</reference>
<keyword evidence="2" id="KW-0808">Transferase</keyword>
<sequence length="280" mass="32710">MSQMSNTTSRPPLVKKYSTDVFQTFGLTKEQFLTRTRCEIYLTHKNTDKSQKKIVKFCKRSKACTIRFHTEVAIMKKLKHPNIMVFDEAATFPDHHAIIMPYCEIGALYNMIGKVPLNYSEHYFLQTCSAVKYLHDNFILHRDIKLDNILVDKNHKIYLTDFDMSCALRPECPTVQNMAGTESYMAPEMVKSPTGSYNGYKLDIYALGVVLFCLIFEKDVTQRLDYLTMVKTYIWTFPLHFYKNVLEHMLEPEPDARWDMYSLVSALGQAYWLTDRVKLL</sequence>
<evidence type="ECO:0000313" key="7">
    <source>
        <dbReference type="EMBL" id="KAK0054091.1"/>
    </source>
</evidence>
<dbReference type="EMBL" id="JASAOG010000081">
    <property type="protein sequence ID" value="KAK0054092.1"/>
    <property type="molecule type" value="Genomic_DNA"/>
</dbReference>
<evidence type="ECO:0000256" key="2">
    <source>
        <dbReference type="ARBA" id="ARBA00022679"/>
    </source>
</evidence>
<dbReference type="SUPFAM" id="SSF56112">
    <property type="entry name" value="Protein kinase-like (PK-like)"/>
    <property type="match status" value="1"/>
</dbReference>
<dbReference type="PROSITE" id="PS50011">
    <property type="entry name" value="PROTEIN_KINASE_DOM"/>
    <property type="match status" value="1"/>
</dbReference>
<evidence type="ECO:0000259" key="6">
    <source>
        <dbReference type="PROSITE" id="PS50011"/>
    </source>
</evidence>
<evidence type="ECO:0000256" key="3">
    <source>
        <dbReference type="ARBA" id="ARBA00022741"/>
    </source>
</evidence>
<evidence type="ECO:0000313" key="8">
    <source>
        <dbReference type="EMBL" id="KAK0054092.1"/>
    </source>
</evidence>
<evidence type="ECO:0000256" key="4">
    <source>
        <dbReference type="ARBA" id="ARBA00022777"/>
    </source>
</evidence>
<proteinExistence type="predicted"/>
<keyword evidence="5" id="KW-0067">ATP-binding</keyword>
<dbReference type="InterPro" id="IPR000719">
    <property type="entry name" value="Prot_kinase_dom"/>
</dbReference>
<dbReference type="PANTHER" id="PTHR24345">
    <property type="entry name" value="SERINE/THREONINE-PROTEIN KINASE PLK"/>
    <property type="match status" value="1"/>
</dbReference>
<accession>A0AAD8F714</accession>
<keyword evidence="3" id="KW-0547">Nucleotide-binding</keyword>
<dbReference type="GO" id="GO:0005524">
    <property type="term" value="F:ATP binding"/>
    <property type="evidence" value="ECO:0007669"/>
    <property type="project" value="UniProtKB-KW"/>
</dbReference>
<reference evidence="8" key="1">
    <citation type="journal article" date="2023" name="PLoS Negl. Trop. Dis.">
        <title>A genome sequence for Biomphalaria pfeifferi, the major vector snail for the human-infecting parasite Schistosoma mansoni.</title>
        <authorList>
            <person name="Bu L."/>
            <person name="Lu L."/>
            <person name="Laidemitt M.R."/>
            <person name="Zhang S.M."/>
            <person name="Mutuku M."/>
            <person name="Mkoji G."/>
            <person name="Steinauer M."/>
            <person name="Loker E.S."/>
        </authorList>
    </citation>
    <scope>NUCLEOTIDE SEQUENCE</scope>
    <source>
        <strain evidence="8">KasaAsao</strain>
    </source>
</reference>
<keyword evidence="9" id="KW-1185">Reference proteome</keyword>
<dbReference type="InterPro" id="IPR011009">
    <property type="entry name" value="Kinase-like_dom_sf"/>
</dbReference>
<evidence type="ECO:0000256" key="5">
    <source>
        <dbReference type="ARBA" id="ARBA00022840"/>
    </source>
</evidence>
<evidence type="ECO:0000313" key="9">
    <source>
        <dbReference type="Proteomes" id="UP001233172"/>
    </source>
</evidence>
<feature type="domain" description="Protein kinase" evidence="6">
    <location>
        <begin position="11"/>
        <end position="273"/>
    </location>
</feature>
<dbReference type="GO" id="GO:0005634">
    <property type="term" value="C:nucleus"/>
    <property type="evidence" value="ECO:0007669"/>
    <property type="project" value="TreeGrafter"/>
</dbReference>
<dbReference type="Pfam" id="PF00069">
    <property type="entry name" value="Pkinase"/>
    <property type="match status" value="1"/>
</dbReference>
<gene>
    <name evidence="7" type="ORF">Bpfe_016582</name>
    <name evidence="8" type="ORF">Bpfe_016583</name>
</gene>
<evidence type="ECO:0000256" key="1">
    <source>
        <dbReference type="ARBA" id="ARBA00022527"/>
    </source>
</evidence>
<organism evidence="8 9">
    <name type="scientific">Biomphalaria pfeifferi</name>
    <name type="common">Bloodfluke planorb</name>
    <name type="synonym">Freshwater snail</name>
    <dbReference type="NCBI Taxonomy" id="112525"/>
    <lineage>
        <taxon>Eukaryota</taxon>
        <taxon>Metazoa</taxon>
        <taxon>Spiralia</taxon>
        <taxon>Lophotrochozoa</taxon>
        <taxon>Mollusca</taxon>
        <taxon>Gastropoda</taxon>
        <taxon>Heterobranchia</taxon>
        <taxon>Euthyneura</taxon>
        <taxon>Panpulmonata</taxon>
        <taxon>Hygrophila</taxon>
        <taxon>Lymnaeoidea</taxon>
        <taxon>Planorbidae</taxon>
        <taxon>Biomphalaria</taxon>
    </lineage>
</organism>
<dbReference type="AlphaFoldDB" id="A0AAD8F714"/>
<comment type="caution">
    <text evidence="8">The sequence shown here is derived from an EMBL/GenBank/DDBJ whole genome shotgun (WGS) entry which is preliminary data.</text>
</comment>
<dbReference type="PANTHER" id="PTHR24345:SF0">
    <property type="entry name" value="CELL CYCLE SERINE_THREONINE-PROTEIN KINASE CDC5_MSD2"/>
    <property type="match status" value="1"/>
</dbReference>
<protein>
    <submittedName>
        <fullName evidence="8">CBL-interacting serine/threonine-protein kinase 16</fullName>
    </submittedName>
</protein>
<dbReference type="Gene3D" id="1.10.510.10">
    <property type="entry name" value="Transferase(Phosphotransferase) domain 1"/>
    <property type="match status" value="1"/>
</dbReference>
<dbReference type="PROSITE" id="PS00108">
    <property type="entry name" value="PROTEIN_KINASE_ST"/>
    <property type="match status" value="1"/>
</dbReference>
<keyword evidence="1" id="KW-0723">Serine/threonine-protein kinase</keyword>
<dbReference type="InterPro" id="IPR008271">
    <property type="entry name" value="Ser/Thr_kinase_AS"/>
</dbReference>
<dbReference type="SMART" id="SM00220">
    <property type="entry name" value="S_TKc"/>
    <property type="match status" value="1"/>
</dbReference>
<keyword evidence="4 8" id="KW-0418">Kinase</keyword>